<gene>
    <name evidence="1" type="ORF">BDV95DRAFT_79027</name>
</gene>
<name>A0A7C8IDC1_9PLEO</name>
<protein>
    <submittedName>
        <fullName evidence="1">Uncharacterized protein</fullName>
    </submittedName>
</protein>
<dbReference type="AlphaFoldDB" id="A0A7C8IDC1"/>
<proteinExistence type="predicted"/>
<keyword evidence="2" id="KW-1185">Reference proteome</keyword>
<comment type="caution">
    <text evidence="1">The sequence shown here is derived from an EMBL/GenBank/DDBJ whole genome shotgun (WGS) entry which is preliminary data.</text>
</comment>
<reference evidence="1 2" key="1">
    <citation type="submission" date="2020-01" db="EMBL/GenBank/DDBJ databases">
        <authorList>
            <consortium name="DOE Joint Genome Institute"/>
            <person name="Haridas S."/>
            <person name="Albert R."/>
            <person name="Binder M."/>
            <person name="Bloem J."/>
            <person name="Labutti K."/>
            <person name="Salamov A."/>
            <person name="Andreopoulos B."/>
            <person name="Baker S.E."/>
            <person name="Barry K."/>
            <person name="Bills G."/>
            <person name="Bluhm B.H."/>
            <person name="Cannon C."/>
            <person name="Castanera R."/>
            <person name="Culley D.E."/>
            <person name="Daum C."/>
            <person name="Ezra D."/>
            <person name="Gonzalez J.B."/>
            <person name="Henrissat B."/>
            <person name="Kuo A."/>
            <person name="Liang C."/>
            <person name="Lipzen A."/>
            <person name="Lutzoni F."/>
            <person name="Magnuson J."/>
            <person name="Mondo S."/>
            <person name="Nolan M."/>
            <person name="Ohm R."/>
            <person name="Pangilinan J."/>
            <person name="Park H.-J.H."/>
            <person name="Ramirez L."/>
            <person name="Alfaro M."/>
            <person name="Sun H."/>
            <person name="Tritt A."/>
            <person name="Yoshinaga Y."/>
            <person name="Zwiers L.-H.L."/>
            <person name="Turgeon B.G."/>
            <person name="Goodwin S.B."/>
            <person name="Spatafora J.W."/>
            <person name="Crous P.W."/>
            <person name="Grigoriev I.V."/>
        </authorList>
    </citation>
    <scope>NUCLEOTIDE SEQUENCE [LARGE SCALE GENOMIC DNA]</scope>
    <source>
        <strain evidence="1 2">CBS 611.86</strain>
    </source>
</reference>
<evidence type="ECO:0000313" key="2">
    <source>
        <dbReference type="Proteomes" id="UP000481861"/>
    </source>
</evidence>
<organism evidence="1 2">
    <name type="scientific">Massariosphaeria phaeospora</name>
    <dbReference type="NCBI Taxonomy" id="100035"/>
    <lineage>
        <taxon>Eukaryota</taxon>
        <taxon>Fungi</taxon>
        <taxon>Dikarya</taxon>
        <taxon>Ascomycota</taxon>
        <taxon>Pezizomycotina</taxon>
        <taxon>Dothideomycetes</taxon>
        <taxon>Pleosporomycetidae</taxon>
        <taxon>Pleosporales</taxon>
        <taxon>Pleosporales incertae sedis</taxon>
        <taxon>Massariosphaeria</taxon>
    </lineage>
</organism>
<evidence type="ECO:0000313" key="1">
    <source>
        <dbReference type="EMBL" id="KAF2870327.1"/>
    </source>
</evidence>
<accession>A0A7C8IDC1</accession>
<dbReference type="Proteomes" id="UP000481861">
    <property type="component" value="Unassembled WGS sequence"/>
</dbReference>
<dbReference type="EMBL" id="JAADJZ010000014">
    <property type="protein sequence ID" value="KAF2870327.1"/>
    <property type="molecule type" value="Genomic_DNA"/>
</dbReference>
<sequence>MDGHVSLTRSMPNHCPPQGFGCHFDEAIGQWRLAVRHAHQLGIEGPCGPVCDAISHHVLLEPSGQVLCIALASACLQTQLDRRFGWMFYILRFPTLFCVLGASAKSRLAMFRAYSSMLFRSPAVSPPQECRPPWLTQRLPTPHFRVRGIIRQSPYLLMLRRPVWGITSGLTVPSSVWPLAVTACMVHCGVDSLTFS</sequence>